<reference evidence="1 2" key="1">
    <citation type="submission" date="2020-08" db="EMBL/GenBank/DDBJ databases">
        <title>Croceimicrobium hydrocarbonivorans gen. nov., sp. nov., a novel marine bacterium isolated from a bacterial consortium that degrades polyethylene terephthalate.</title>
        <authorList>
            <person name="Liu R."/>
        </authorList>
    </citation>
    <scope>NUCLEOTIDE SEQUENCE [LARGE SCALE GENOMIC DNA]</scope>
    <source>
        <strain evidence="1 2">A20-9</strain>
    </source>
</reference>
<dbReference type="RefSeq" id="WP_210757472.1">
    <property type="nucleotide sequence ID" value="NZ_CP060139.1"/>
</dbReference>
<proteinExistence type="predicted"/>
<evidence type="ECO:0000313" key="1">
    <source>
        <dbReference type="EMBL" id="QNR22904.1"/>
    </source>
</evidence>
<organism evidence="1 2">
    <name type="scientific">Croceimicrobium hydrocarbonivorans</name>
    <dbReference type="NCBI Taxonomy" id="2761580"/>
    <lineage>
        <taxon>Bacteria</taxon>
        <taxon>Pseudomonadati</taxon>
        <taxon>Bacteroidota</taxon>
        <taxon>Flavobacteriia</taxon>
        <taxon>Flavobacteriales</taxon>
        <taxon>Owenweeksiaceae</taxon>
        <taxon>Croceimicrobium</taxon>
    </lineage>
</organism>
<dbReference type="Proteomes" id="UP000516305">
    <property type="component" value="Chromosome"/>
</dbReference>
<evidence type="ECO:0000313" key="2">
    <source>
        <dbReference type="Proteomes" id="UP000516305"/>
    </source>
</evidence>
<accession>A0A7H0VB06</accession>
<dbReference type="EMBL" id="CP060139">
    <property type="protein sequence ID" value="QNR22904.1"/>
    <property type="molecule type" value="Genomic_DNA"/>
</dbReference>
<evidence type="ECO:0008006" key="3">
    <source>
        <dbReference type="Google" id="ProtNLM"/>
    </source>
</evidence>
<name>A0A7H0VB06_9FLAO</name>
<dbReference type="Pfam" id="PF25594">
    <property type="entry name" value="GldB_lipo"/>
    <property type="match status" value="1"/>
</dbReference>
<dbReference type="PROSITE" id="PS51257">
    <property type="entry name" value="PROKAR_LIPOPROTEIN"/>
    <property type="match status" value="1"/>
</dbReference>
<dbReference type="KEGG" id="chyd:H4K34_10995"/>
<gene>
    <name evidence="1" type="ORF">H4K34_10995</name>
</gene>
<dbReference type="InterPro" id="IPR019853">
    <property type="entry name" value="GldB-like"/>
</dbReference>
<keyword evidence="2" id="KW-1185">Reference proteome</keyword>
<protein>
    <recommendedName>
        <fullName evidence="3">Gliding motility lipoprotein GldB</fullName>
    </recommendedName>
</protein>
<sequence length="324" mass="38834">MKRLLLFVFCTILFTVSCDEDPQIDLDQISISTEVQRFDRAFYTLDTAHFEEGLNAITEKYAPFFSNEAEMIFWQNQRKDELQNKLFALTEKEFGDLKDWEQELNRLMKRYYYYFGTQDSLEVFTYISRLDFNYPIVVSKPYIFIALDLYIGEAAKEYYEILPQYLQYHRQSQFMLRDVAYALAEKRVPKPAEPVSLLDAMLYQGKLLKLTELLLGKVDEATLLVYPPEKHKFCVEHEKEMWIYFIEQQMLFKSDEELKRRFMSVAPFSKFRTNIDAETPGRVGWWFGYRVLETYLDEYPEQELAEWLNEMDSRKILKLSSYKP</sequence>
<dbReference type="AlphaFoldDB" id="A0A7H0VB06"/>